<proteinExistence type="predicted"/>
<dbReference type="EMBL" id="VSSQ01029714">
    <property type="protein sequence ID" value="MPM79954.1"/>
    <property type="molecule type" value="Genomic_DNA"/>
</dbReference>
<organism evidence="2">
    <name type="scientific">bioreactor metagenome</name>
    <dbReference type="NCBI Taxonomy" id="1076179"/>
    <lineage>
        <taxon>unclassified sequences</taxon>
        <taxon>metagenomes</taxon>
        <taxon>ecological metagenomes</taxon>
    </lineage>
</organism>
<dbReference type="AlphaFoldDB" id="A0A645CST0"/>
<comment type="caution">
    <text evidence="2">The sequence shown here is derived from an EMBL/GenBank/DDBJ whole genome shotgun (WGS) entry which is preliminary data.</text>
</comment>
<evidence type="ECO:0008006" key="3">
    <source>
        <dbReference type="Google" id="ProtNLM"/>
    </source>
</evidence>
<keyword evidence="1" id="KW-0175">Coiled coil</keyword>
<accession>A0A645CST0</accession>
<protein>
    <recommendedName>
        <fullName evidence="3">HTH merR-type domain-containing protein</fullName>
    </recommendedName>
</protein>
<evidence type="ECO:0000313" key="2">
    <source>
        <dbReference type="EMBL" id="MPM79954.1"/>
    </source>
</evidence>
<feature type="coiled-coil region" evidence="1">
    <location>
        <begin position="64"/>
        <end position="91"/>
    </location>
</feature>
<name>A0A645CST0_9ZZZZ</name>
<gene>
    <name evidence="2" type="ORF">SDC9_126997</name>
</gene>
<evidence type="ECO:0000256" key="1">
    <source>
        <dbReference type="SAM" id="Coils"/>
    </source>
</evidence>
<reference evidence="2" key="1">
    <citation type="submission" date="2019-08" db="EMBL/GenBank/DDBJ databases">
        <authorList>
            <person name="Kucharzyk K."/>
            <person name="Murdoch R.W."/>
            <person name="Higgins S."/>
            <person name="Loffler F."/>
        </authorList>
    </citation>
    <scope>NUCLEOTIDE SEQUENCE</scope>
</reference>
<sequence length="103" mass="11739">MSDIKLISIKELATRWGKDEGTIRRYIREGVLAPCTNVPGIMFHPDIIERMEGVNINPMSPIERRNLVNQINLLKKENESLKNILGNILSESSKVINLINLKE</sequence>